<feature type="transmembrane region" description="Helical" evidence="2">
    <location>
        <begin position="52"/>
        <end position="81"/>
    </location>
</feature>
<protein>
    <recommendedName>
        <fullName evidence="5">Transmembrane protein 52B</fullName>
    </recommendedName>
</protein>
<dbReference type="Proteomes" id="UP000694428">
    <property type="component" value="Unplaced"/>
</dbReference>
<evidence type="ECO:0000313" key="3">
    <source>
        <dbReference type="Ensembl" id="ENSPSTP00000016190.1"/>
    </source>
</evidence>
<dbReference type="PANTHER" id="PTHR33955">
    <property type="entry name" value="TRANSMEMBRANE PROTEIN 52"/>
    <property type="match status" value="1"/>
</dbReference>
<sequence length="203" mass="22215">MAYDYLKYVHHWAILAANSGIKCDLVTHSSVMLLSTFPLSRRDFNTPPPKKIFLSIFSFLSSSRLVVVIGGLLLLCGLVSVCMRCCLTHCRQAGEESGPRPYEVTVIAFDHDSTLQSTITSLHSVFGPAARRILAVAHSHNTVQGTPPLTASDTPPVYEEALHTSRFTVARAGQKVLELDPPTKEKLQTSAEDKDVQPVFAGH</sequence>
<feature type="region of interest" description="Disordered" evidence="1">
    <location>
        <begin position="180"/>
        <end position="203"/>
    </location>
</feature>
<organism evidence="3 4">
    <name type="scientific">Pavo cristatus</name>
    <name type="common">Indian peafowl</name>
    <name type="synonym">Blue peafowl</name>
    <dbReference type="NCBI Taxonomy" id="9049"/>
    <lineage>
        <taxon>Eukaryota</taxon>
        <taxon>Metazoa</taxon>
        <taxon>Chordata</taxon>
        <taxon>Craniata</taxon>
        <taxon>Vertebrata</taxon>
        <taxon>Euteleostomi</taxon>
        <taxon>Archelosauria</taxon>
        <taxon>Archosauria</taxon>
        <taxon>Dinosauria</taxon>
        <taxon>Saurischia</taxon>
        <taxon>Theropoda</taxon>
        <taxon>Coelurosauria</taxon>
        <taxon>Aves</taxon>
        <taxon>Neognathae</taxon>
        <taxon>Galloanserae</taxon>
        <taxon>Galliformes</taxon>
        <taxon>Phasianidae</taxon>
        <taxon>Phasianinae</taxon>
        <taxon>Pavo</taxon>
    </lineage>
</organism>
<accession>A0A8C9FIY0</accession>
<evidence type="ECO:0000256" key="2">
    <source>
        <dbReference type="SAM" id="Phobius"/>
    </source>
</evidence>
<evidence type="ECO:0008006" key="5">
    <source>
        <dbReference type="Google" id="ProtNLM"/>
    </source>
</evidence>
<dbReference type="PANTHER" id="PTHR33955:SF1">
    <property type="entry name" value="TRANSMEMBRANE PROTEIN 52B"/>
    <property type="match status" value="1"/>
</dbReference>
<reference evidence="3" key="1">
    <citation type="submission" date="2025-05" db="UniProtKB">
        <authorList>
            <consortium name="Ensembl"/>
        </authorList>
    </citation>
    <scope>IDENTIFICATION</scope>
</reference>
<keyword evidence="2" id="KW-0812">Transmembrane</keyword>
<keyword evidence="2" id="KW-1133">Transmembrane helix</keyword>
<name>A0A8C9FIY0_PAVCR</name>
<dbReference type="Pfam" id="PF14979">
    <property type="entry name" value="TMEM52"/>
    <property type="match status" value="1"/>
</dbReference>
<dbReference type="Ensembl" id="ENSPSTT00000016969.1">
    <property type="protein sequence ID" value="ENSPSTP00000016190.1"/>
    <property type="gene ID" value="ENSPSTG00000011499.1"/>
</dbReference>
<dbReference type="InterPro" id="IPR038942">
    <property type="entry name" value="TMEM52"/>
</dbReference>
<proteinExistence type="predicted"/>
<dbReference type="AlphaFoldDB" id="A0A8C9FIY0"/>
<keyword evidence="2" id="KW-0472">Membrane</keyword>
<evidence type="ECO:0000313" key="4">
    <source>
        <dbReference type="Proteomes" id="UP000694428"/>
    </source>
</evidence>
<keyword evidence="4" id="KW-1185">Reference proteome</keyword>
<dbReference type="Ensembl" id="ENSPSTT00000020531.1">
    <property type="protein sequence ID" value="ENSPSTP00000019584.1"/>
    <property type="gene ID" value="ENSPSTG00000014162.1"/>
</dbReference>
<feature type="compositionally biased region" description="Basic and acidic residues" evidence="1">
    <location>
        <begin position="180"/>
        <end position="196"/>
    </location>
</feature>
<evidence type="ECO:0000256" key="1">
    <source>
        <dbReference type="SAM" id="MobiDB-lite"/>
    </source>
</evidence>